<reference evidence="2 3" key="1">
    <citation type="submission" date="2019-05" db="EMBL/GenBank/DDBJ databases">
        <title>Emergence of the Ug99 lineage of the wheat stem rust pathogen through somatic hybridization.</title>
        <authorList>
            <person name="Li F."/>
            <person name="Upadhyaya N.M."/>
            <person name="Sperschneider J."/>
            <person name="Matny O."/>
            <person name="Nguyen-Phuc H."/>
            <person name="Mago R."/>
            <person name="Raley C."/>
            <person name="Miller M.E."/>
            <person name="Silverstein K.A.T."/>
            <person name="Henningsen E."/>
            <person name="Hirsch C.D."/>
            <person name="Visser B."/>
            <person name="Pretorius Z.A."/>
            <person name="Steffenson B.J."/>
            <person name="Schwessinger B."/>
            <person name="Dodds P.N."/>
            <person name="Figueroa M."/>
        </authorList>
    </citation>
    <scope>NUCLEOTIDE SEQUENCE [LARGE SCALE GENOMIC DNA]</scope>
    <source>
        <strain evidence="2 3">Ug99</strain>
    </source>
</reference>
<dbReference type="EMBL" id="VDEP01000137">
    <property type="protein sequence ID" value="KAA1129190.1"/>
    <property type="molecule type" value="Genomic_DNA"/>
</dbReference>
<organism evidence="2 3">
    <name type="scientific">Puccinia graminis f. sp. tritici</name>
    <dbReference type="NCBI Taxonomy" id="56615"/>
    <lineage>
        <taxon>Eukaryota</taxon>
        <taxon>Fungi</taxon>
        <taxon>Dikarya</taxon>
        <taxon>Basidiomycota</taxon>
        <taxon>Pucciniomycotina</taxon>
        <taxon>Pucciniomycetes</taxon>
        <taxon>Pucciniales</taxon>
        <taxon>Pucciniaceae</taxon>
        <taxon>Puccinia</taxon>
    </lineage>
</organism>
<protein>
    <recommendedName>
        <fullName evidence="4">Secreted protein</fullName>
    </recommendedName>
</protein>
<evidence type="ECO:0000256" key="1">
    <source>
        <dbReference type="SAM" id="SignalP"/>
    </source>
</evidence>
<proteinExistence type="predicted"/>
<sequence>MRVVVVIFLAISYIGQRSSVFWRLIHCLEAGCDPSKQFQGDCPPSRAQVYPVDMLPGRRSSRCGVLKPAPITDVEMTCLLQRRHD</sequence>
<evidence type="ECO:0000313" key="3">
    <source>
        <dbReference type="Proteomes" id="UP000325313"/>
    </source>
</evidence>
<gene>
    <name evidence="2" type="ORF">PGTUg99_006758</name>
</gene>
<comment type="caution">
    <text evidence="2">The sequence shown here is derived from an EMBL/GenBank/DDBJ whole genome shotgun (WGS) entry which is preliminary data.</text>
</comment>
<name>A0A5B0RTI2_PUCGR</name>
<evidence type="ECO:0000313" key="2">
    <source>
        <dbReference type="EMBL" id="KAA1129190.1"/>
    </source>
</evidence>
<feature type="signal peptide" evidence="1">
    <location>
        <begin position="1"/>
        <end position="19"/>
    </location>
</feature>
<accession>A0A5B0RTI2</accession>
<feature type="chain" id="PRO_5022695512" description="Secreted protein" evidence="1">
    <location>
        <begin position="20"/>
        <end position="85"/>
    </location>
</feature>
<keyword evidence="1" id="KW-0732">Signal</keyword>
<dbReference type="Proteomes" id="UP000325313">
    <property type="component" value="Unassembled WGS sequence"/>
</dbReference>
<evidence type="ECO:0008006" key="4">
    <source>
        <dbReference type="Google" id="ProtNLM"/>
    </source>
</evidence>
<dbReference type="AlphaFoldDB" id="A0A5B0RTI2"/>